<comment type="caution">
    <text evidence="4">The sequence shown here is derived from an EMBL/GenBank/DDBJ whole genome shotgun (WGS) entry which is preliminary data.</text>
</comment>
<name>A0A173SFF5_9FIRM</name>
<dbReference type="InterPro" id="IPR003439">
    <property type="entry name" value="ABC_transporter-like_ATP-bd"/>
</dbReference>
<evidence type="ECO:0000313" key="5">
    <source>
        <dbReference type="Proteomes" id="UP000487649"/>
    </source>
</evidence>
<evidence type="ECO:0000256" key="3">
    <source>
        <dbReference type="ARBA" id="ARBA00022840"/>
    </source>
</evidence>
<dbReference type="InterPro" id="IPR027417">
    <property type="entry name" value="P-loop_NTPase"/>
</dbReference>
<proteinExistence type="predicted"/>
<dbReference type="InterPro" id="IPR003593">
    <property type="entry name" value="AAA+_ATPase"/>
</dbReference>
<keyword evidence="3 4" id="KW-0067">ATP-binding</keyword>
<dbReference type="GO" id="GO:0016887">
    <property type="term" value="F:ATP hydrolysis activity"/>
    <property type="evidence" value="ECO:0007669"/>
    <property type="project" value="InterPro"/>
</dbReference>
<keyword evidence="2" id="KW-0547">Nucleotide-binding</keyword>
<dbReference type="PANTHER" id="PTHR42788">
    <property type="entry name" value="TAURINE IMPORT ATP-BINDING PROTEIN-RELATED"/>
    <property type="match status" value="1"/>
</dbReference>
<dbReference type="EMBL" id="WMQE01000018">
    <property type="protein sequence ID" value="MTK21551.1"/>
    <property type="molecule type" value="Genomic_DNA"/>
</dbReference>
<dbReference type="RefSeq" id="WP_006785210.1">
    <property type="nucleotide sequence ID" value="NZ_CABJBH010000009.1"/>
</dbReference>
<dbReference type="Proteomes" id="UP000487649">
    <property type="component" value="Unassembled WGS sequence"/>
</dbReference>
<dbReference type="InterPro" id="IPR017871">
    <property type="entry name" value="ABC_transporter-like_CS"/>
</dbReference>
<dbReference type="InterPro" id="IPR050166">
    <property type="entry name" value="ABC_transporter_ATP-bind"/>
</dbReference>
<reference evidence="4 5" key="1">
    <citation type="journal article" date="2019" name="Nat. Med.">
        <title>A library of human gut bacterial isolates paired with longitudinal multiomics data enables mechanistic microbiome research.</title>
        <authorList>
            <person name="Poyet M."/>
            <person name="Groussin M."/>
            <person name="Gibbons S.M."/>
            <person name="Avila-Pacheco J."/>
            <person name="Jiang X."/>
            <person name="Kearney S.M."/>
            <person name="Perrotta A.R."/>
            <person name="Berdy B."/>
            <person name="Zhao S."/>
            <person name="Lieberman T.D."/>
            <person name="Swanson P.K."/>
            <person name="Smith M."/>
            <person name="Roesemann S."/>
            <person name="Alexander J.E."/>
            <person name="Rich S.A."/>
            <person name="Livny J."/>
            <person name="Vlamakis H."/>
            <person name="Clish C."/>
            <person name="Bullock K."/>
            <person name="Deik A."/>
            <person name="Scott J."/>
            <person name="Pierce K.A."/>
            <person name="Xavier R.J."/>
            <person name="Alm E.J."/>
        </authorList>
    </citation>
    <scope>NUCLEOTIDE SEQUENCE [LARGE SCALE GENOMIC DNA]</scope>
    <source>
        <strain evidence="4 5">BIOML-A198</strain>
    </source>
</reference>
<dbReference type="PROSITE" id="PS50893">
    <property type="entry name" value="ABC_TRANSPORTER_2"/>
    <property type="match status" value="1"/>
</dbReference>
<organism evidence="4 5">
    <name type="scientific">Turicibacter sanguinis</name>
    <dbReference type="NCBI Taxonomy" id="154288"/>
    <lineage>
        <taxon>Bacteria</taxon>
        <taxon>Bacillati</taxon>
        <taxon>Bacillota</taxon>
        <taxon>Erysipelotrichia</taxon>
        <taxon>Erysipelotrichales</taxon>
        <taxon>Turicibacteraceae</taxon>
        <taxon>Turicibacter</taxon>
    </lineage>
</organism>
<dbReference type="SUPFAM" id="SSF52540">
    <property type="entry name" value="P-loop containing nucleoside triphosphate hydrolases"/>
    <property type="match status" value="1"/>
</dbReference>
<sequence length="252" mass="29046">MSKILDVSHVYKDFYSVEEERNIINDITFSVEEGEILVLLGPSGCGKSTILNMISGLLEPTSGEINTYNKKIGYMFQKDHLFEWRTIMKNITLGLEIQNKLTDEAMEEIKRLLQIYDLWDFRNNYPRELSGGMKQRAALIRTLALNPDILLLDEPFSGLDYQTRLIVTDDIYKIIKSENKTAILVTHDISEAISVADHVAVLSHRPTTIKSMRPINLTLDHEKTPLSSRTAPEFKDYFDLFWKELQNDEETN</sequence>
<evidence type="ECO:0000313" key="4">
    <source>
        <dbReference type="EMBL" id="MTK21551.1"/>
    </source>
</evidence>
<dbReference type="PROSITE" id="PS00211">
    <property type="entry name" value="ABC_TRANSPORTER_1"/>
    <property type="match status" value="1"/>
</dbReference>
<dbReference type="GeneID" id="60058643"/>
<evidence type="ECO:0000256" key="2">
    <source>
        <dbReference type="ARBA" id="ARBA00022741"/>
    </source>
</evidence>
<dbReference type="OrthoDB" id="9801958at2"/>
<evidence type="ECO:0000256" key="1">
    <source>
        <dbReference type="ARBA" id="ARBA00022448"/>
    </source>
</evidence>
<dbReference type="AlphaFoldDB" id="A0A173SFF5"/>
<dbReference type="PANTHER" id="PTHR42788:SF21">
    <property type="entry name" value="ABC TRANSPORTER ATP-BINDING PROTEIN"/>
    <property type="match status" value="1"/>
</dbReference>
<protein>
    <submittedName>
        <fullName evidence="4">ATP-binding cassette domain-containing protein</fullName>
    </submittedName>
</protein>
<gene>
    <name evidence="4" type="ORF">GMA92_08970</name>
</gene>
<keyword evidence="1" id="KW-0813">Transport</keyword>
<accession>A0A173SFF5</accession>
<dbReference type="GO" id="GO:0005524">
    <property type="term" value="F:ATP binding"/>
    <property type="evidence" value="ECO:0007669"/>
    <property type="project" value="UniProtKB-KW"/>
</dbReference>
<dbReference type="SMART" id="SM00382">
    <property type="entry name" value="AAA"/>
    <property type="match status" value="1"/>
</dbReference>
<dbReference type="Gene3D" id="3.40.50.300">
    <property type="entry name" value="P-loop containing nucleotide triphosphate hydrolases"/>
    <property type="match status" value="1"/>
</dbReference>
<dbReference type="CDD" id="cd03293">
    <property type="entry name" value="ABC_NrtD_SsuB_transporters"/>
    <property type="match status" value="1"/>
</dbReference>
<dbReference type="Pfam" id="PF00005">
    <property type="entry name" value="ABC_tran"/>
    <property type="match status" value="1"/>
</dbReference>